<evidence type="ECO:0000256" key="2">
    <source>
        <dbReference type="ARBA" id="ARBA00009943"/>
    </source>
</evidence>
<keyword evidence="3 13" id="KW-0808">Transferase</keyword>
<dbReference type="GO" id="GO:0008360">
    <property type="term" value="P:regulation of cell shape"/>
    <property type="evidence" value="ECO:0007669"/>
    <property type="project" value="UniProtKB-KW"/>
</dbReference>
<keyword evidence="14" id="KW-1185">Reference proteome</keyword>
<dbReference type="GO" id="GO:0005737">
    <property type="term" value="C:cytoplasm"/>
    <property type="evidence" value="ECO:0007669"/>
    <property type="project" value="UniProtKB-SubCell"/>
</dbReference>
<name>A0A365L2K5_9BACL</name>
<dbReference type="InterPro" id="IPR003447">
    <property type="entry name" value="FEMABX"/>
</dbReference>
<keyword evidence="5" id="KW-0573">Peptidoglycan synthesis</keyword>
<evidence type="ECO:0000313" key="13">
    <source>
        <dbReference type="EMBL" id="RAZ79603.1"/>
    </source>
</evidence>
<evidence type="ECO:0000256" key="11">
    <source>
        <dbReference type="ARBA" id="ARBA00048654"/>
    </source>
</evidence>
<keyword evidence="6" id="KW-0012">Acyltransferase</keyword>
<dbReference type="Gene3D" id="3.40.630.30">
    <property type="match status" value="1"/>
</dbReference>
<evidence type="ECO:0000256" key="5">
    <source>
        <dbReference type="ARBA" id="ARBA00022984"/>
    </source>
</evidence>
<dbReference type="PROSITE" id="PS51191">
    <property type="entry name" value="FEMABX"/>
    <property type="match status" value="1"/>
</dbReference>
<dbReference type="InterPro" id="IPR038740">
    <property type="entry name" value="BioF2-like_GNAT_dom"/>
</dbReference>
<dbReference type="GO" id="GO:0071555">
    <property type="term" value="P:cell wall organization"/>
    <property type="evidence" value="ECO:0007669"/>
    <property type="project" value="UniProtKB-KW"/>
</dbReference>
<evidence type="ECO:0000256" key="9">
    <source>
        <dbReference type="ARBA" id="ARBA00040679"/>
    </source>
</evidence>
<evidence type="ECO:0000256" key="1">
    <source>
        <dbReference type="ARBA" id="ARBA00004496"/>
    </source>
</evidence>
<dbReference type="GO" id="GO:0016755">
    <property type="term" value="F:aminoacyltransferase activity"/>
    <property type="evidence" value="ECO:0007669"/>
    <property type="project" value="InterPro"/>
</dbReference>
<evidence type="ECO:0000259" key="12">
    <source>
        <dbReference type="Pfam" id="PF13480"/>
    </source>
</evidence>
<dbReference type="PANTHER" id="PTHR36174">
    <property type="entry name" value="LIPID II:GLYCINE GLYCYLTRANSFERASE"/>
    <property type="match status" value="1"/>
</dbReference>
<comment type="caution">
    <text evidence="13">The sequence shown here is derived from an EMBL/GenBank/DDBJ whole genome shotgun (WGS) entry which is preliminary data.</text>
</comment>
<evidence type="ECO:0000256" key="7">
    <source>
        <dbReference type="ARBA" id="ARBA00023316"/>
    </source>
</evidence>
<dbReference type="Proteomes" id="UP000251002">
    <property type="component" value="Unassembled WGS sequence"/>
</dbReference>
<dbReference type="Pfam" id="PF13480">
    <property type="entry name" value="Acetyltransf_6"/>
    <property type="match status" value="1"/>
</dbReference>
<comment type="subcellular location">
    <subcellularLocation>
        <location evidence="1">Cytoplasm</location>
    </subcellularLocation>
</comment>
<dbReference type="AlphaFoldDB" id="A0A365L2K5"/>
<evidence type="ECO:0000256" key="8">
    <source>
        <dbReference type="ARBA" id="ARBA00039074"/>
    </source>
</evidence>
<dbReference type="EMBL" id="QLZR01000002">
    <property type="protein sequence ID" value="RAZ79603.1"/>
    <property type="molecule type" value="Genomic_DNA"/>
</dbReference>
<dbReference type="InterPro" id="IPR050644">
    <property type="entry name" value="PG_Glycine_Bridge_Synth"/>
</dbReference>
<comment type="catalytic activity">
    <reaction evidence="11">
        <text>beta-D-GlcNAc-(1-&gt;4)-Mur2Ac(oyl-L-Ala-D-isoglutaminyl-L-Lys-D-Ala-D-Ala)-di-trans,octa-cis-undecaprenyl diphosphate + glycyl-tRNA(Gly) = beta-D-GlcNAc-(1-&gt;4)-Mur2Ac(oyl-L-Ala-D-isoglutaminyl-L-Lys-(N(6)-Gly)-D-Ala-D-Ala)-di-trans,octa-cis-undecaprenyl diphosphate + tRNA(Gly) + H(+)</text>
        <dbReference type="Rhea" id="RHEA:30435"/>
        <dbReference type="Rhea" id="RHEA-COMP:9664"/>
        <dbReference type="Rhea" id="RHEA-COMP:9683"/>
        <dbReference type="ChEBI" id="CHEBI:15378"/>
        <dbReference type="ChEBI" id="CHEBI:62233"/>
        <dbReference type="ChEBI" id="CHEBI:62234"/>
        <dbReference type="ChEBI" id="CHEBI:78442"/>
        <dbReference type="ChEBI" id="CHEBI:78522"/>
        <dbReference type="EC" id="2.3.2.16"/>
    </reaction>
</comment>
<accession>A0A365L2K5</accession>
<evidence type="ECO:0000313" key="14">
    <source>
        <dbReference type="Proteomes" id="UP000251002"/>
    </source>
</evidence>
<keyword evidence="7" id="KW-0961">Cell wall biogenesis/degradation</keyword>
<dbReference type="PANTHER" id="PTHR36174:SF1">
    <property type="entry name" value="LIPID II:GLYCINE GLYCYLTRANSFERASE"/>
    <property type="match status" value="1"/>
</dbReference>
<gene>
    <name evidence="13" type="ORF">DP120_08345</name>
</gene>
<evidence type="ECO:0000256" key="3">
    <source>
        <dbReference type="ARBA" id="ARBA00022679"/>
    </source>
</evidence>
<sequence length="335" mass="39669">MTDIYFNKDYGILYEKIENGKCQSFEFQNELGSVRHLFIKREIPIQLGGETYYDLITPYGYGGPVMQPAEGADKKELAQAFVRDFEQHCKRENIVSEFVRFHPVLRNAVDFGEFYDTVFMRNTIQTRLAATADPLMSEYSPSIRRYIRKALKQGVEYRVYMNPDNLDKFQELYLQTMDRNKADDYYYFDEEYFSQCLNLLGPQLVMVEVTWKEKVIAMSLNFASDGVLHIHLTGSLENYHDLYAPNILQYALLRWGMENNIELIHHGGGRTNEPDDKLYLYKKKYGRVQELEFHVGKKIWNKEIYELLCKETNMEKEPSFFPAYRKNLRVREEIK</sequence>
<keyword evidence="4" id="KW-0133">Cell shape</keyword>
<comment type="similarity">
    <text evidence="2">Belongs to the FemABX family.</text>
</comment>
<dbReference type="InterPro" id="IPR016181">
    <property type="entry name" value="Acyl_CoA_acyltransferase"/>
</dbReference>
<dbReference type="SUPFAM" id="SSF55729">
    <property type="entry name" value="Acyl-CoA N-acyltransferases (Nat)"/>
    <property type="match status" value="1"/>
</dbReference>
<reference evidence="13 14" key="1">
    <citation type="submission" date="2018-06" db="EMBL/GenBank/DDBJ databases">
        <title>The draft genome sequences of strains SCU63 and S1.</title>
        <authorList>
            <person name="Gan L."/>
        </authorList>
    </citation>
    <scope>NUCLEOTIDE SEQUENCE [LARGE SCALE GENOMIC DNA]</scope>
    <source>
        <strain evidence="13 14">SCU63</strain>
    </source>
</reference>
<organism evidence="13 14">
    <name type="scientific">Planococcus halotolerans</name>
    <dbReference type="NCBI Taxonomy" id="2233542"/>
    <lineage>
        <taxon>Bacteria</taxon>
        <taxon>Bacillati</taxon>
        <taxon>Bacillota</taxon>
        <taxon>Bacilli</taxon>
        <taxon>Bacillales</taxon>
        <taxon>Caryophanaceae</taxon>
        <taxon>Planococcus</taxon>
    </lineage>
</organism>
<dbReference type="GO" id="GO:0009252">
    <property type="term" value="P:peptidoglycan biosynthetic process"/>
    <property type="evidence" value="ECO:0007669"/>
    <property type="project" value="UniProtKB-KW"/>
</dbReference>
<evidence type="ECO:0000256" key="4">
    <source>
        <dbReference type="ARBA" id="ARBA00022960"/>
    </source>
</evidence>
<proteinExistence type="inferred from homology"/>
<evidence type="ECO:0000256" key="6">
    <source>
        <dbReference type="ARBA" id="ARBA00023315"/>
    </source>
</evidence>
<dbReference type="EC" id="2.3.2.16" evidence="8"/>
<protein>
    <recommendedName>
        <fullName evidence="9">Lipid II:glycine glycyltransferase</fullName>
        <ecNumber evidence="8">2.3.2.16</ecNumber>
    </recommendedName>
    <alternativeName>
        <fullName evidence="10">Factor essential for expression of methicillin resistance X</fullName>
    </alternativeName>
</protein>
<feature type="domain" description="BioF2-like acetyltransferase" evidence="12">
    <location>
        <begin position="142"/>
        <end position="271"/>
    </location>
</feature>
<evidence type="ECO:0000256" key="10">
    <source>
        <dbReference type="ARBA" id="ARBA00042933"/>
    </source>
</evidence>